<name>G8RLL7_MYCRN</name>
<dbReference type="HOGENOM" id="CLU_071783_0_0_11"/>
<dbReference type="EMBL" id="CP003169">
    <property type="protein sequence ID" value="AEV73649.1"/>
    <property type="molecule type" value="Genomic_DNA"/>
</dbReference>
<feature type="domain" description="Aspartyl/asparaginy/proline hydroxylase" evidence="4">
    <location>
        <begin position="60"/>
        <end position="217"/>
    </location>
</feature>
<dbReference type="STRING" id="710685.MycrhN_3114"/>
<sequence length="264" mass="30051">MVGRNQRTAGLEDTMGRPGLVNRALSAMVDWAENLNRKYARYGDRPVLDIKDFPWTADIEREWPLVRAELDRLLVRKEDLPGFHEIISEVRSISADQGWKTFLFTGFGATSDEAAHLCPETWRVSNNIPGLKTALFSILEPGKHLQPHRGAYNGVLRLHLGLLVPDAGTDELGIRVGNEVCQWREGKAVIFDDCFEHEAWNRTDQVRVVLMIDFVKPLRFPASAVNWLILHLAPFTPYIREAAKAQKQWERKFLQPGPTDATRT</sequence>
<evidence type="ECO:0000313" key="6">
    <source>
        <dbReference type="Proteomes" id="UP000005442"/>
    </source>
</evidence>
<dbReference type="InterPro" id="IPR007803">
    <property type="entry name" value="Asp/Arg/Pro-Hydrxlase"/>
</dbReference>
<dbReference type="PATRIC" id="fig|710685.3.peg.3118"/>
<dbReference type="RefSeq" id="WP_014211409.1">
    <property type="nucleotide sequence ID" value="NC_016604.1"/>
</dbReference>
<evidence type="ECO:0000256" key="3">
    <source>
        <dbReference type="ARBA" id="ARBA00023002"/>
    </source>
</evidence>
<gene>
    <name evidence="5" type="ordered locus">MycrhN_3114</name>
</gene>
<reference evidence="5 6" key="1">
    <citation type="submission" date="2011-12" db="EMBL/GenBank/DDBJ databases">
        <title>Complete sequence of Mycobacterium rhodesiae NBB3.</title>
        <authorList>
            <consortium name="US DOE Joint Genome Institute"/>
            <person name="Lucas S."/>
            <person name="Han J."/>
            <person name="Lapidus A."/>
            <person name="Cheng J.-F."/>
            <person name="Goodwin L."/>
            <person name="Pitluck S."/>
            <person name="Peters L."/>
            <person name="Mikhailova N."/>
            <person name="Gu W."/>
            <person name="Detter J.C."/>
            <person name="Han C."/>
            <person name="Tapia R."/>
            <person name="Land M."/>
            <person name="Hauser L."/>
            <person name="Kyrpides N."/>
            <person name="Ivanova N."/>
            <person name="Pagani I."/>
            <person name="Mattes T."/>
            <person name="Holmes A."/>
            <person name="Rutledge P."/>
            <person name="Paulsen I."/>
            <person name="Coleman N."/>
            <person name="Woyke T."/>
        </authorList>
    </citation>
    <scope>NUCLEOTIDE SEQUENCE [LARGE SCALE GENOMIC DNA]</scope>
    <source>
        <strain evidence="5 6">NBB3</strain>
    </source>
</reference>
<dbReference type="OrthoDB" id="21665at2"/>
<dbReference type="KEGG" id="mrh:MycrhN_3114"/>
<dbReference type="GO" id="GO:0016020">
    <property type="term" value="C:membrane"/>
    <property type="evidence" value="ECO:0007669"/>
    <property type="project" value="TreeGrafter"/>
</dbReference>
<dbReference type="Proteomes" id="UP000005442">
    <property type="component" value="Chromosome"/>
</dbReference>
<protein>
    <submittedName>
        <fullName evidence="5">Aspartyl/asparaginyl beta-hydroxylase-like dioxygenase</fullName>
    </submittedName>
</protein>
<dbReference type="AlphaFoldDB" id="G8RLL7"/>
<dbReference type="PANTHER" id="PTHR46332">
    <property type="entry name" value="ASPARTATE BETA-HYDROXYLASE DOMAIN-CONTAINING PROTEIN 2"/>
    <property type="match status" value="1"/>
</dbReference>
<accession>G8RLL7</accession>
<dbReference type="SUPFAM" id="SSF51197">
    <property type="entry name" value="Clavaminate synthase-like"/>
    <property type="match status" value="1"/>
</dbReference>
<comment type="similarity">
    <text evidence="1">Belongs to the aspartyl/asparaginyl beta-hydroxylase family.</text>
</comment>
<keyword evidence="2 5" id="KW-0223">Dioxygenase</keyword>
<evidence type="ECO:0000259" key="4">
    <source>
        <dbReference type="Pfam" id="PF05118"/>
    </source>
</evidence>
<keyword evidence="3" id="KW-0560">Oxidoreductase</keyword>
<dbReference type="GO" id="GO:0051213">
    <property type="term" value="F:dioxygenase activity"/>
    <property type="evidence" value="ECO:0007669"/>
    <property type="project" value="UniProtKB-KW"/>
</dbReference>
<keyword evidence="6" id="KW-1185">Reference proteome</keyword>
<evidence type="ECO:0000313" key="5">
    <source>
        <dbReference type="EMBL" id="AEV73649.1"/>
    </source>
</evidence>
<evidence type="ECO:0000256" key="2">
    <source>
        <dbReference type="ARBA" id="ARBA00022964"/>
    </source>
</evidence>
<evidence type="ECO:0000256" key="1">
    <source>
        <dbReference type="ARBA" id="ARBA00007730"/>
    </source>
</evidence>
<dbReference type="Pfam" id="PF05118">
    <property type="entry name" value="Asp_Arg_Hydrox"/>
    <property type="match status" value="1"/>
</dbReference>
<dbReference type="Gene3D" id="2.60.120.330">
    <property type="entry name" value="B-lactam Antibiotic, Isopenicillin N Synthase, Chain"/>
    <property type="match status" value="1"/>
</dbReference>
<dbReference type="InterPro" id="IPR051821">
    <property type="entry name" value="Asp/Asn_beta-hydroxylase"/>
</dbReference>
<dbReference type="eggNOG" id="COG3555">
    <property type="taxonomic scope" value="Bacteria"/>
</dbReference>
<organism evidence="5 6">
    <name type="scientific">Mycolicibacterium rhodesiae (strain NBB3)</name>
    <name type="common">Mycobacterium rhodesiae</name>
    <dbReference type="NCBI Taxonomy" id="710685"/>
    <lineage>
        <taxon>Bacteria</taxon>
        <taxon>Bacillati</taxon>
        <taxon>Actinomycetota</taxon>
        <taxon>Actinomycetes</taxon>
        <taxon>Mycobacteriales</taxon>
        <taxon>Mycobacteriaceae</taxon>
        <taxon>Mycolicibacterium</taxon>
    </lineage>
</organism>
<dbReference type="InterPro" id="IPR027443">
    <property type="entry name" value="IPNS-like_sf"/>
</dbReference>
<dbReference type="PANTHER" id="PTHR46332:SF5">
    <property type="entry name" value="ASPARTATE BETA-HYDROXYLASE DOMAIN CONTAINING 2"/>
    <property type="match status" value="1"/>
</dbReference>
<proteinExistence type="inferred from homology"/>